<organism evidence="1 2">
    <name type="scientific">Kipferlia bialata</name>
    <dbReference type="NCBI Taxonomy" id="797122"/>
    <lineage>
        <taxon>Eukaryota</taxon>
        <taxon>Metamonada</taxon>
        <taxon>Carpediemonas-like organisms</taxon>
        <taxon>Kipferlia</taxon>
    </lineage>
</organism>
<protein>
    <submittedName>
        <fullName evidence="1">Uncharacterized protein</fullName>
    </submittedName>
</protein>
<dbReference type="EMBL" id="BDIP01004071">
    <property type="protein sequence ID" value="GIQ88442.1"/>
    <property type="molecule type" value="Genomic_DNA"/>
</dbReference>
<dbReference type="InterPro" id="IPR015915">
    <property type="entry name" value="Kelch-typ_b-propeller"/>
</dbReference>
<proteinExistence type="predicted"/>
<dbReference type="Gene3D" id="2.120.10.80">
    <property type="entry name" value="Kelch-type beta propeller"/>
    <property type="match status" value="1"/>
</dbReference>
<name>A0A9K3D4F6_9EUKA</name>
<evidence type="ECO:0000313" key="2">
    <source>
        <dbReference type="Proteomes" id="UP000265618"/>
    </source>
</evidence>
<reference evidence="1 2" key="1">
    <citation type="journal article" date="2018" name="PLoS ONE">
        <title>The draft genome of Kipferlia bialata reveals reductive genome evolution in fornicate parasites.</title>
        <authorList>
            <person name="Tanifuji G."/>
            <person name="Takabayashi S."/>
            <person name="Kume K."/>
            <person name="Takagi M."/>
            <person name="Nakayama T."/>
            <person name="Kamikawa R."/>
            <person name="Inagaki Y."/>
            <person name="Hashimoto T."/>
        </authorList>
    </citation>
    <scope>NUCLEOTIDE SEQUENCE [LARGE SCALE GENOMIC DNA]</scope>
    <source>
        <strain evidence="1">NY0173</strain>
    </source>
</reference>
<dbReference type="AlphaFoldDB" id="A0A9K3D4F6"/>
<keyword evidence="2" id="KW-1185">Reference proteome</keyword>
<dbReference type="InterPro" id="IPR011043">
    <property type="entry name" value="Gal_Oxase/kelch_b-propeller"/>
</dbReference>
<dbReference type="Proteomes" id="UP000265618">
    <property type="component" value="Unassembled WGS sequence"/>
</dbReference>
<gene>
    <name evidence="1" type="ORF">KIPB_010690</name>
</gene>
<comment type="caution">
    <text evidence="1">The sequence shown here is derived from an EMBL/GenBank/DDBJ whole genome shotgun (WGS) entry which is preliminary data.</text>
</comment>
<dbReference type="SUPFAM" id="SSF50965">
    <property type="entry name" value="Galactose oxidase, central domain"/>
    <property type="match status" value="1"/>
</dbReference>
<accession>A0A9K3D4F6</accession>
<sequence length="482" mass="51734">MSSECLTPASTACALDDVRARVSTLKAGGLSALVDSARRQTRGQGWDLVMRGRVQSRVAIRMREPRLYTSQRHAAAEGDLYISTAIRGVVVRFDVMLDTSGTHDQYSLGDMCVDADTQGGTVTTYRLRDRGETWGSMRPKMTHCDESDATRVTMPPDSYQVATLSPSTALWCIGGSKGGNWAHVSHNTHRISPIVTPMVYEKGAESVCSGGAAGVCIGGVVYGVDPSMVYAMEGGLGGRMVGVYSACVSMLHPDTGVYIKGAMIPTHTDIAQGSGSTLESVRLDSMLTFDLDGDLCVYGILRYVLPDHAPVLERGVLLRYDLQGGRWSVVCDRNPVLHRAAVVTVDRSVYLMGAPDTIRLGSGAAQLYCLDTKGGCVDWERIELPSLVRARCQTHIDSAVVVGRHVVVLTGLEECEQSCIAYDTVSGEWHRWGGAFTDAEVQGGGGDGVCVTLSKDTVKQRLDGVSVPMHVLGCVVFEDGDD</sequence>
<evidence type="ECO:0000313" key="1">
    <source>
        <dbReference type="EMBL" id="GIQ88442.1"/>
    </source>
</evidence>